<name>A0A4D9DR05_9SAUR</name>
<accession>A0A4D9DR05</accession>
<feature type="region of interest" description="Disordered" evidence="1">
    <location>
        <begin position="77"/>
        <end position="100"/>
    </location>
</feature>
<gene>
    <name evidence="2" type="ORF">DR999_PMT17907</name>
</gene>
<dbReference type="EMBL" id="QXTE01000293">
    <property type="protein sequence ID" value="TFJ99980.1"/>
    <property type="molecule type" value="Genomic_DNA"/>
</dbReference>
<reference evidence="2 3" key="1">
    <citation type="submission" date="2019-04" db="EMBL/GenBank/DDBJ databases">
        <title>Draft genome of the big-headed turtle Platysternon megacephalum.</title>
        <authorList>
            <person name="Gong S."/>
        </authorList>
    </citation>
    <scope>NUCLEOTIDE SEQUENCE [LARGE SCALE GENOMIC DNA]</scope>
    <source>
        <strain evidence="2">DO16091913</strain>
        <tissue evidence="2">Muscle</tissue>
    </source>
</reference>
<feature type="compositionally biased region" description="Low complexity" evidence="1">
    <location>
        <begin position="77"/>
        <end position="92"/>
    </location>
</feature>
<sequence length="100" mass="10594">MIPLLPLILWGGFFQRVPFSGPIFGGLSEGKMVLIQGIVQNFVKRLVLFTPSCAASHPLPPPALHLDSAQPCPCAISTQQLSTTPPSSLTKSPSPPSPPH</sequence>
<proteinExistence type="predicted"/>
<evidence type="ECO:0000313" key="2">
    <source>
        <dbReference type="EMBL" id="TFJ99980.1"/>
    </source>
</evidence>
<dbReference type="Proteomes" id="UP000297703">
    <property type="component" value="Unassembled WGS sequence"/>
</dbReference>
<comment type="caution">
    <text evidence="2">The sequence shown here is derived from an EMBL/GenBank/DDBJ whole genome shotgun (WGS) entry which is preliminary data.</text>
</comment>
<keyword evidence="3" id="KW-1185">Reference proteome</keyword>
<protein>
    <submittedName>
        <fullName evidence="2">Macrophage mannose receptor 1-like</fullName>
    </submittedName>
</protein>
<reference evidence="2 3" key="2">
    <citation type="submission" date="2019-04" db="EMBL/GenBank/DDBJ databases">
        <title>The genome sequence of big-headed turtle.</title>
        <authorList>
            <person name="Gong S."/>
        </authorList>
    </citation>
    <scope>NUCLEOTIDE SEQUENCE [LARGE SCALE GENOMIC DNA]</scope>
    <source>
        <strain evidence="2">DO16091913</strain>
        <tissue evidence="2">Muscle</tissue>
    </source>
</reference>
<keyword evidence="2" id="KW-0675">Receptor</keyword>
<evidence type="ECO:0000256" key="1">
    <source>
        <dbReference type="SAM" id="MobiDB-lite"/>
    </source>
</evidence>
<evidence type="ECO:0000313" key="3">
    <source>
        <dbReference type="Proteomes" id="UP000297703"/>
    </source>
</evidence>
<dbReference type="AlphaFoldDB" id="A0A4D9DR05"/>
<organism evidence="2 3">
    <name type="scientific">Platysternon megacephalum</name>
    <name type="common">big-headed turtle</name>
    <dbReference type="NCBI Taxonomy" id="55544"/>
    <lineage>
        <taxon>Eukaryota</taxon>
        <taxon>Metazoa</taxon>
        <taxon>Chordata</taxon>
        <taxon>Craniata</taxon>
        <taxon>Vertebrata</taxon>
        <taxon>Euteleostomi</taxon>
        <taxon>Archelosauria</taxon>
        <taxon>Testudinata</taxon>
        <taxon>Testudines</taxon>
        <taxon>Cryptodira</taxon>
        <taxon>Durocryptodira</taxon>
        <taxon>Testudinoidea</taxon>
        <taxon>Platysternidae</taxon>
        <taxon>Platysternon</taxon>
    </lineage>
</organism>
<dbReference type="OrthoDB" id="6251307at2759"/>